<reference evidence="2" key="1">
    <citation type="submission" date="2021-04" db="EMBL/GenBank/DDBJ databases">
        <title>Genome based classification of Actinospica acidithermotolerans sp. nov., an actinobacterium isolated from an Indonesian hot spring.</title>
        <authorList>
            <person name="Kusuma A.B."/>
            <person name="Putra K.E."/>
            <person name="Nafisah S."/>
            <person name="Loh J."/>
            <person name="Nouioui I."/>
            <person name="Goodfellow M."/>
        </authorList>
    </citation>
    <scope>NUCLEOTIDE SEQUENCE</scope>
    <source>
        <strain evidence="2">CSCA 57</strain>
    </source>
</reference>
<proteinExistence type="predicted"/>
<dbReference type="Pfam" id="PF00561">
    <property type="entry name" value="Abhydrolase_1"/>
    <property type="match status" value="1"/>
</dbReference>
<evidence type="ECO:0000259" key="1">
    <source>
        <dbReference type="Pfam" id="PF00561"/>
    </source>
</evidence>
<dbReference type="InterPro" id="IPR029058">
    <property type="entry name" value="AB_hydrolase_fold"/>
</dbReference>
<sequence>MSSQSMATVEVGKVSLSYRVAGPAEAPPMVLLHGLGQRAASWQAVADAFAESHRVFAPDLRGHGQSAWPGRYSLELMRDDVLGFVEALSLDHVVLVGHSAGGLVALLCAEQRPKRVERLVVEEAPVPIVGGQPEPLRPRLAGQPGFDWLAVESFVEQVNAPDPAWYDELRQISVPTLLVAGGPASRLSQERITQDAARIPHCTLVTIPAGHHVHRDRPTEFVTAVCAFLQG</sequence>
<protein>
    <submittedName>
        <fullName evidence="2">Alpha/beta hydrolase</fullName>
    </submittedName>
</protein>
<dbReference type="SUPFAM" id="SSF53474">
    <property type="entry name" value="alpha/beta-Hydrolases"/>
    <property type="match status" value="1"/>
</dbReference>
<organism evidence="2 3">
    <name type="scientific">Actinospica durhamensis</name>
    <dbReference type="NCBI Taxonomy" id="1508375"/>
    <lineage>
        <taxon>Bacteria</taxon>
        <taxon>Bacillati</taxon>
        <taxon>Actinomycetota</taxon>
        <taxon>Actinomycetes</taxon>
        <taxon>Catenulisporales</taxon>
        <taxon>Actinospicaceae</taxon>
        <taxon>Actinospica</taxon>
    </lineage>
</organism>
<name>A0A941ER41_9ACTN</name>
<dbReference type="EMBL" id="JAGSOG010000141">
    <property type="protein sequence ID" value="MBR7836432.1"/>
    <property type="molecule type" value="Genomic_DNA"/>
</dbReference>
<dbReference type="AlphaFoldDB" id="A0A941ER41"/>
<dbReference type="PANTHER" id="PTHR43194">
    <property type="entry name" value="HYDROLASE ALPHA/BETA FOLD FAMILY"/>
    <property type="match status" value="1"/>
</dbReference>
<dbReference type="InterPro" id="IPR000073">
    <property type="entry name" value="AB_hydrolase_1"/>
</dbReference>
<dbReference type="Gene3D" id="3.40.50.1820">
    <property type="entry name" value="alpha/beta hydrolase"/>
    <property type="match status" value="1"/>
</dbReference>
<keyword evidence="2" id="KW-0378">Hydrolase</keyword>
<feature type="domain" description="AB hydrolase-1" evidence="1">
    <location>
        <begin position="27"/>
        <end position="124"/>
    </location>
</feature>
<dbReference type="GO" id="GO:0016787">
    <property type="term" value="F:hydrolase activity"/>
    <property type="evidence" value="ECO:0007669"/>
    <property type="project" value="UniProtKB-KW"/>
</dbReference>
<keyword evidence="3" id="KW-1185">Reference proteome</keyword>
<evidence type="ECO:0000313" key="2">
    <source>
        <dbReference type="EMBL" id="MBR7836432.1"/>
    </source>
</evidence>
<gene>
    <name evidence="2" type="ORF">KDL01_24355</name>
</gene>
<dbReference type="Proteomes" id="UP000675781">
    <property type="component" value="Unassembled WGS sequence"/>
</dbReference>
<dbReference type="InterPro" id="IPR050228">
    <property type="entry name" value="Carboxylesterase_BioH"/>
</dbReference>
<dbReference type="RefSeq" id="WP_212530910.1">
    <property type="nucleotide sequence ID" value="NZ_JAGSOG010000141.1"/>
</dbReference>
<comment type="caution">
    <text evidence="2">The sequence shown here is derived from an EMBL/GenBank/DDBJ whole genome shotgun (WGS) entry which is preliminary data.</text>
</comment>
<dbReference type="PRINTS" id="PR00111">
    <property type="entry name" value="ABHYDROLASE"/>
</dbReference>
<evidence type="ECO:0000313" key="3">
    <source>
        <dbReference type="Proteomes" id="UP000675781"/>
    </source>
</evidence>
<dbReference type="PANTHER" id="PTHR43194:SF2">
    <property type="entry name" value="PEROXISOMAL MEMBRANE PROTEIN LPX1"/>
    <property type="match status" value="1"/>
</dbReference>
<accession>A0A941ER41</accession>